<dbReference type="Pfam" id="PF00961">
    <property type="entry name" value="LAGLIDADG_1"/>
    <property type="match status" value="2"/>
</dbReference>
<dbReference type="GO" id="GO:0005739">
    <property type="term" value="C:mitochondrion"/>
    <property type="evidence" value="ECO:0007669"/>
    <property type="project" value="UniProtKB-ARBA"/>
</dbReference>
<sequence>MICIIYGLIYLLNDNNVIIIDKSFDFKEFYSEYNRYYPNNKLPSKDFLQWFIGFFEGDGSFIMGQEARTIKIIQSMKDRNILEYIQSNLGMGNIGIHSNKNKTLYWSITNFKHKYLICLIFNGNLVLPMRLFIFIKFIAELNIDLLRNNLKIINIKEYVILPTLKDYWLSGFTDAEGCFTASILNNSPHAYRVRYILTQKHLCNKYVLEHILSLFNKAIGVKLGEVYPHYENNYWEIRINGYKNCNKILFYFDNFPLKTIKGDSLIAFKKVLNSIGKKEHLVPENRIILRELCKTINKSKAKVLK</sequence>
<keyword evidence="2" id="KW-0496">Mitochondrion</keyword>
<evidence type="ECO:0000313" key="2">
    <source>
        <dbReference type="EMBL" id="AGS44468.1"/>
    </source>
</evidence>
<proteinExistence type="predicted"/>
<dbReference type="GO" id="GO:0004519">
    <property type="term" value="F:endonuclease activity"/>
    <property type="evidence" value="ECO:0007669"/>
    <property type="project" value="InterPro"/>
</dbReference>
<feature type="domain" description="Homing endonuclease LAGLIDADG" evidence="1">
    <location>
        <begin position="52"/>
        <end position="137"/>
    </location>
</feature>
<dbReference type="PANTHER" id="PTHR36181">
    <property type="entry name" value="INTRON-ENCODED ENDONUCLEASE AI3-RELATED"/>
    <property type="match status" value="1"/>
</dbReference>
<protein>
    <recommendedName>
        <fullName evidence="1">Homing endonuclease LAGLIDADG domain-containing protein</fullName>
    </recommendedName>
</protein>
<geneLocation type="mitochondrion" evidence="2"/>
<reference evidence="2" key="1">
    <citation type="submission" date="2013-04" db="EMBL/GenBank/DDBJ databases">
        <authorList>
            <person name="Hegedusova E."/>
            <person name="Brejova B."/>
            <person name="Nosek J."/>
        </authorList>
    </citation>
    <scope>NUCLEOTIDE SEQUENCE</scope>
    <source>
        <strain evidence="2">G-17</strain>
    </source>
</reference>
<dbReference type="SUPFAM" id="SSF55608">
    <property type="entry name" value="Homing endonucleases"/>
    <property type="match status" value="2"/>
</dbReference>
<gene>
    <name evidence="2" type="primary">cox1-I1</name>
</gene>
<feature type="domain" description="Homing endonuclease LAGLIDADG" evidence="1">
    <location>
        <begin position="169"/>
        <end position="271"/>
    </location>
</feature>
<dbReference type="AlphaFoldDB" id="S5U522"/>
<dbReference type="Gene3D" id="3.10.28.10">
    <property type="entry name" value="Homing endonucleases"/>
    <property type="match status" value="2"/>
</dbReference>
<dbReference type="InterPro" id="IPR027434">
    <property type="entry name" value="Homing_endonucl"/>
</dbReference>
<dbReference type="InterPro" id="IPR051289">
    <property type="entry name" value="LAGLIDADG_Endonuclease"/>
</dbReference>
<evidence type="ECO:0000259" key="1">
    <source>
        <dbReference type="Pfam" id="PF00961"/>
    </source>
</evidence>
<dbReference type="InterPro" id="IPR004860">
    <property type="entry name" value="LAGLIDADG_dom"/>
</dbReference>
<dbReference type="EMBL" id="KC993195">
    <property type="protein sequence ID" value="AGS44468.1"/>
    <property type="molecule type" value="Genomic_DNA"/>
</dbReference>
<dbReference type="GeneID" id="16695035"/>
<accession>S5U522</accession>
<dbReference type="PANTHER" id="PTHR36181:SF4">
    <property type="entry name" value="LAGLIDADG ENDONUCLEASE"/>
    <property type="match status" value="1"/>
</dbReference>
<organism evidence="2">
    <name type="scientific">Candida theae</name>
    <dbReference type="NCBI Taxonomy" id="1198502"/>
    <lineage>
        <taxon>Eukaryota</taxon>
        <taxon>Fungi</taxon>
        <taxon>Dikarya</taxon>
        <taxon>Ascomycota</taxon>
        <taxon>Saccharomycotina</taxon>
        <taxon>Pichiomycetes</taxon>
        <taxon>Debaryomycetaceae</taxon>
        <taxon>Candida/Lodderomyces clade</taxon>
        <taxon>Candida</taxon>
    </lineage>
</organism>
<name>S5U522_9ASCO</name>
<dbReference type="RefSeq" id="YP_008475158.1">
    <property type="nucleotide sequence ID" value="NC_022169.1"/>
</dbReference>